<comment type="similarity">
    <text evidence="2">Belongs to the cation diffusion facilitator (CDF) transporter (TC 2.A.4) family. FieF subfamily.</text>
</comment>
<comment type="subcellular location">
    <subcellularLocation>
        <location evidence="1">Cell membrane</location>
        <topology evidence="1">Multi-pass membrane protein</topology>
    </subcellularLocation>
</comment>
<evidence type="ECO:0000256" key="2">
    <source>
        <dbReference type="ARBA" id="ARBA00010212"/>
    </source>
</evidence>
<evidence type="ECO:0000256" key="5">
    <source>
        <dbReference type="ARBA" id="ARBA00022496"/>
    </source>
</evidence>
<dbReference type="NCBIfam" id="TIGR01297">
    <property type="entry name" value="CDF"/>
    <property type="match status" value="1"/>
</dbReference>
<evidence type="ECO:0000256" key="11">
    <source>
        <dbReference type="ARBA" id="ARBA00047695"/>
    </source>
</evidence>
<dbReference type="Pfam" id="PF16916">
    <property type="entry name" value="ZT_dimer"/>
    <property type="match status" value="1"/>
</dbReference>
<evidence type="ECO:0000256" key="6">
    <source>
        <dbReference type="ARBA" id="ARBA00022692"/>
    </source>
</evidence>
<evidence type="ECO:0000256" key="9">
    <source>
        <dbReference type="ARBA" id="ARBA00023136"/>
    </source>
</evidence>
<evidence type="ECO:0000256" key="15">
    <source>
        <dbReference type="SAM" id="Phobius"/>
    </source>
</evidence>
<dbReference type="FunFam" id="3.30.70.1350:FF:000002">
    <property type="entry name" value="Ferrous-iron efflux pump FieF"/>
    <property type="match status" value="1"/>
</dbReference>
<dbReference type="Gene3D" id="1.20.1510.10">
    <property type="entry name" value="Cation efflux protein transmembrane domain"/>
    <property type="match status" value="1"/>
</dbReference>
<evidence type="ECO:0000313" key="18">
    <source>
        <dbReference type="EMBL" id="ALT00545.1"/>
    </source>
</evidence>
<feature type="transmembrane region" description="Helical" evidence="15">
    <location>
        <begin position="7"/>
        <end position="32"/>
    </location>
</feature>
<evidence type="ECO:0000256" key="12">
    <source>
        <dbReference type="ARBA" id="ARBA00050984"/>
    </source>
</evidence>
<evidence type="ECO:0000256" key="8">
    <source>
        <dbReference type="ARBA" id="ARBA00022989"/>
    </source>
</evidence>
<comment type="catalytic activity">
    <reaction evidence="11">
        <text>Zn(2+)(in) + H(+)(out) = Zn(2+)(out) + H(+)(in)</text>
        <dbReference type="Rhea" id="RHEA:28839"/>
        <dbReference type="ChEBI" id="CHEBI:15378"/>
        <dbReference type="ChEBI" id="CHEBI:29105"/>
    </reaction>
</comment>
<proteinExistence type="inferred from homology"/>
<dbReference type="InterPro" id="IPR027470">
    <property type="entry name" value="Cation_efflux_CTD"/>
</dbReference>
<feature type="transmembrane region" description="Helical" evidence="15">
    <location>
        <begin position="38"/>
        <end position="60"/>
    </location>
</feature>
<evidence type="ECO:0000256" key="3">
    <source>
        <dbReference type="ARBA" id="ARBA00022448"/>
    </source>
</evidence>
<keyword evidence="6 15" id="KW-0812">Transmembrane</keyword>
<comment type="catalytic activity">
    <reaction evidence="12">
        <text>Cd(2+)(in) + H(+)(out) = Cd(2+)(out) + H(+)(in)</text>
        <dbReference type="Rhea" id="RHEA:28739"/>
        <dbReference type="ChEBI" id="CHEBI:15378"/>
        <dbReference type="ChEBI" id="CHEBI:48775"/>
    </reaction>
</comment>
<protein>
    <recommendedName>
        <fullName evidence="14">Cation-efflux pump FieF</fullName>
    </recommendedName>
</protein>
<evidence type="ECO:0000256" key="4">
    <source>
        <dbReference type="ARBA" id="ARBA00022475"/>
    </source>
</evidence>
<keyword evidence="7" id="KW-0862">Zinc</keyword>
<evidence type="ECO:0000259" key="16">
    <source>
        <dbReference type="Pfam" id="PF01545"/>
    </source>
</evidence>
<keyword evidence="3" id="KW-0813">Transport</keyword>
<dbReference type="STRING" id="1526571.AT746_18020"/>
<keyword evidence="9 15" id="KW-0472">Membrane</keyword>
<comment type="subunit">
    <text evidence="13">Homodimer. The subunits are held together in a parallel orientation through zinc binding at the interface of the cytoplasmic domains.</text>
</comment>
<evidence type="ECO:0000256" key="10">
    <source>
        <dbReference type="ARBA" id="ARBA00035584"/>
    </source>
</evidence>
<evidence type="ECO:0000256" key="13">
    <source>
        <dbReference type="ARBA" id="ARBA00062926"/>
    </source>
</evidence>
<feature type="domain" description="Cation efflux protein transmembrane" evidence="16">
    <location>
        <begin position="15"/>
        <end position="206"/>
    </location>
</feature>
<dbReference type="KEGG" id="lal:AT746_18020"/>
<keyword evidence="5" id="KW-0410">Iron transport</keyword>
<evidence type="ECO:0000259" key="17">
    <source>
        <dbReference type="Pfam" id="PF16916"/>
    </source>
</evidence>
<dbReference type="InterPro" id="IPR058533">
    <property type="entry name" value="Cation_efflux_TM"/>
</dbReference>
<keyword evidence="19" id="KW-1185">Reference proteome</keyword>
<name>A0A0U3B5Z2_9ALTE</name>
<dbReference type="GO" id="GO:0015093">
    <property type="term" value="F:ferrous iron transmembrane transporter activity"/>
    <property type="evidence" value="ECO:0007669"/>
    <property type="project" value="TreeGrafter"/>
</dbReference>
<evidence type="ECO:0000256" key="14">
    <source>
        <dbReference type="ARBA" id="ARBA00072262"/>
    </source>
</evidence>
<dbReference type="GO" id="GO:0015341">
    <property type="term" value="F:zinc efflux antiporter activity"/>
    <property type="evidence" value="ECO:0007669"/>
    <property type="project" value="TreeGrafter"/>
</dbReference>
<keyword evidence="8 15" id="KW-1133">Transmembrane helix</keyword>
<dbReference type="Pfam" id="PF01545">
    <property type="entry name" value="Cation_efflux"/>
    <property type="match status" value="1"/>
</dbReference>
<evidence type="ECO:0000256" key="1">
    <source>
        <dbReference type="ARBA" id="ARBA00004651"/>
    </source>
</evidence>
<evidence type="ECO:0000256" key="7">
    <source>
        <dbReference type="ARBA" id="ARBA00022906"/>
    </source>
</evidence>
<reference evidence="18 19" key="1">
    <citation type="submission" date="2015-12" db="EMBL/GenBank/DDBJ databases">
        <title>Complete genome of Lacimicrobium alkaliphilum KCTC 32984.</title>
        <authorList>
            <person name="Kim S.-G."/>
            <person name="Lee Y.-J."/>
        </authorList>
    </citation>
    <scope>NUCLEOTIDE SEQUENCE [LARGE SCALE GENOMIC DNA]</scope>
    <source>
        <strain evidence="18 19">YelD216</strain>
    </source>
</reference>
<dbReference type="PANTHER" id="PTHR43840">
    <property type="entry name" value="MITOCHONDRIAL METAL TRANSPORTER 1-RELATED"/>
    <property type="match status" value="1"/>
</dbReference>
<dbReference type="GO" id="GO:0006882">
    <property type="term" value="P:intracellular zinc ion homeostasis"/>
    <property type="evidence" value="ECO:0007669"/>
    <property type="project" value="TreeGrafter"/>
</dbReference>
<dbReference type="GO" id="GO:0015086">
    <property type="term" value="F:cadmium ion transmembrane transporter activity"/>
    <property type="evidence" value="ECO:0007669"/>
    <property type="project" value="TreeGrafter"/>
</dbReference>
<dbReference type="OrthoDB" id="9806522at2"/>
<dbReference type="InterPro" id="IPR002524">
    <property type="entry name" value="Cation_efflux"/>
</dbReference>
<keyword evidence="7" id="KW-0864">Zinc transport</keyword>
<comment type="catalytic activity">
    <reaction evidence="10">
        <text>Fe(2+)(in) + H(+)(out) = Fe(2+)(out) + H(+)(in)</text>
        <dbReference type="Rhea" id="RHEA:29439"/>
        <dbReference type="ChEBI" id="CHEBI:15378"/>
        <dbReference type="ChEBI" id="CHEBI:29033"/>
    </reaction>
</comment>
<organism evidence="18 19">
    <name type="scientific">Lacimicrobium alkaliphilum</name>
    <dbReference type="NCBI Taxonomy" id="1526571"/>
    <lineage>
        <taxon>Bacteria</taxon>
        <taxon>Pseudomonadati</taxon>
        <taxon>Pseudomonadota</taxon>
        <taxon>Gammaproteobacteria</taxon>
        <taxon>Alteromonadales</taxon>
        <taxon>Alteromonadaceae</taxon>
        <taxon>Lacimicrobium</taxon>
    </lineage>
</organism>
<dbReference type="InterPro" id="IPR036837">
    <property type="entry name" value="Cation_efflux_CTD_sf"/>
</dbReference>
<keyword evidence="5" id="KW-0408">Iron</keyword>
<feature type="transmembrane region" description="Helical" evidence="15">
    <location>
        <begin position="114"/>
        <end position="134"/>
    </location>
</feature>
<dbReference type="Gene3D" id="3.30.70.1350">
    <property type="entry name" value="Cation efflux protein, cytoplasmic domain"/>
    <property type="match status" value="1"/>
</dbReference>
<dbReference type="EMBL" id="CP013650">
    <property type="protein sequence ID" value="ALT00545.1"/>
    <property type="molecule type" value="Genomic_DNA"/>
</dbReference>
<dbReference type="AlphaFoldDB" id="A0A0U3B5Z2"/>
<dbReference type="GO" id="GO:0005886">
    <property type="term" value="C:plasma membrane"/>
    <property type="evidence" value="ECO:0007669"/>
    <property type="project" value="UniProtKB-SubCell"/>
</dbReference>
<dbReference type="InterPro" id="IPR027469">
    <property type="entry name" value="Cation_efflux_TMD_sf"/>
</dbReference>
<feature type="transmembrane region" description="Helical" evidence="15">
    <location>
        <begin position="81"/>
        <end position="102"/>
    </location>
</feature>
<sequence>MKDSYAFWVKLASTFALVAAFSMIVVKIWAWYVTNSASMLASLTDSVFDVVASVINFFVIRYALMPADDDHKFGHGKAESLAGLAQSAFIFGSAMLLIFHSVDRLKDPGPLNQPILAVYATLFSVLMTLVLVAVQRMAIRRTNSVAIKADSLHYQSDLLMNLAVLLALWLTTQGFLSMDGWFAIGIALYLMWGARTIAMESAAALMDKELPQEYTETIEAAAMSNPMVHGVHDIRTRQSGRNIFIQFHLELDDNLKLVDAHDITVKVEEAVNREIPEAEVLIHQDPVSVAQKTPE</sequence>
<dbReference type="Proteomes" id="UP000068447">
    <property type="component" value="Chromosome"/>
</dbReference>
<evidence type="ECO:0000313" key="19">
    <source>
        <dbReference type="Proteomes" id="UP000068447"/>
    </source>
</evidence>
<dbReference type="SUPFAM" id="SSF160240">
    <property type="entry name" value="Cation efflux protein cytoplasmic domain-like"/>
    <property type="match status" value="1"/>
</dbReference>
<dbReference type="InterPro" id="IPR050291">
    <property type="entry name" value="CDF_Transporter"/>
</dbReference>
<feature type="transmembrane region" description="Helical" evidence="15">
    <location>
        <begin position="181"/>
        <end position="198"/>
    </location>
</feature>
<gene>
    <name evidence="18" type="primary">fieF</name>
    <name evidence="18" type="ORF">AT746_18020</name>
</gene>
<dbReference type="PANTHER" id="PTHR43840:SF41">
    <property type="entry name" value="CATION-EFFLUX PUMP FIEF"/>
    <property type="match status" value="1"/>
</dbReference>
<dbReference type="FunFam" id="1.20.1510.10:FF:000001">
    <property type="entry name" value="Ferrous-iron efflux pump FieF"/>
    <property type="match status" value="1"/>
</dbReference>
<feature type="domain" description="Cation efflux protein cytoplasmic" evidence="17">
    <location>
        <begin position="210"/>
        <end position="286"/>
    </location>
</feature>
<dbReference type="SUPFAM" id="SSF161111">
    <property type="entry name" value="Cation efflux protein transmembrane domain-like"/>
    <property type="match status" value="1"/>
</dbReference>
<accession>A0A0U3B5Z2</accession>
<feature type="transmembrane region" description="Helical" evidence="15">
    <location>
        <begin position="158"/>
        <end position="175"/>
    </location>
</feature>
<keyword evidence="4" id="KW-1003">Cell membrane</keyword>
<keyword evidence="7" id="KW-0406">Ion transport</keyword>